<dbReference type="InterPro" id="IPR013860">
    <property type="entry name" value="AreA_GATA"/>
</dbReference>
<dbReference type="Proteomes" id="UP000268321">
    <property type="component" value="Unassembled WGS sequence"/>
</dbReference>
<sequence length="875" mass="97110">MSTQGEVFTGGASTSQHVDAKDDDHFQNTTFKLKRTRSLGLLDEFIDSDAQEKQVEKKNEQKRLEKLEASSASNDFDSKNVLIDLGSQSSQVLDSSGSTGSSEVAVSLPLDANSPFLKSPDIVPHDDTNLAPEPSRHVDYLSHQWDVTDISKSWRYIILRRKNFANAARLENASWRTWAQRRSNLKTISPEEVNWSKDSDVTWLYGPIVDDDDHEHEHEHDQENNDLLGTRSFNTASSVVAGDISIARKAHRPKPILKKRTMQDMMISHLNLLNLEMATVRAEQEHRRREDAAAQARKEAAQLTEKPPDYFDYDVISAKLNSQYKNYSQSNSRACSANNSSLDFAQKHSLAVSAEAVAATLLMDPKSLALSHLSVRGNQFGQLEEQQTISEARHVRFNEEVQQCIAIDDSFDSDDSDDSEDATDYDYSGIESFYDGSGRARDHYDGDSENEENEDDDDDNDEGGFFLNVRSFSKSMPESSLPGLSSAKKTPEPLHDEQDDDKIVSVLSIRTIHMLPPITLNYGSSNEESDDYTLSISHNIVNNSSRGYDYYYDYNSVYEVNPNHAIYGNRARAPDVVDVPENISLGSNFDYEIIENEDVTNYGTAIPEVYSFEPSRDDLESGRSEKLERQERIPISSLDNSVSQSKSGSNVFNCSNFHSDSESGSENEGGLSTSAHNSSQSLAQQDVQEPQPKHISSINPRYSSTSLSKQPHSSGSLVDQFFGTIMTLAKSNSELSDMFLKNKSSDGDTNGKNSNEELSNLSNQSFTTVAKKTSPLPSKTTAANIILGSRTPKPKPQQQKSLFLFDSDSDSEPEYVENAPLNNGMTANKNESSFASLYKVAGRTSISRSTSDMDDAKKGQAVPTFLGSWNKSGGN</sequence>
<feature type="compositionally biased region" description="Polar residues" evidence="1">
    <location>
        <begin position="766"/>
        <end position="777"/>
    </location>
</feature>
<gene>
    <name evidence="3" type="ORF">METBISCDRAFT_21213</name>
</gene>
<feature type="compositionally biased region" description="Acidic residues" evidence="1">
    <location>
        <begin position="409"/>
        <end position="424"/>
    </location>
</feature>
<feature type="compositionally biased region" description="Polar residues" evidence="1">
    <location>
        <begin position="675"/>
        <end position="715"/>
    </location>
</feature>
<feature type="region of interest" description="Disordered" evidence="1">
    <location>
        <begin position="1"/>
        <end position="23"/>
    </location>
</feature>
<dbReference type="PANTHER" id="PTHR28051:SF1">
    <property type="entry name" value="PROTEIN MTL1-RELATED"/>
    <property type="match status" value="1"/>
</dbReference>
<feature type="compositionally biased region" description="Low complexity" evidence="1">
    <location>
        <begin position="662"/>
        <end position="674"/>
    </location>
</feature>
<dbReference type="Pfam" id="PF08550">
    <property type="entry name" value="GATA_AreA"/>
    <property type="match status" value="1"/>
</dbReference>
<name>A0A4P9ZK63_9ASCO</name>
<accession>A0A4P9ZK63</accession>
<feature type="compositionally biased region" description="Low complexity" evidence="1">
    <location>
        <begin position="756"/>
        <end position="765"/>
    </location>
</feature>
<feature type="compositionally biased region" description="Polar residues" evidence="1">
    <location>
        <begin position="637"/>
        <end position="658"/>
    </location>
</feature>
<feature type="region of interest" description="Disordered" evidence="1">
    <location>
        <begin position="210"/>
        <end position="229"/>
    </location>
</feature>
<dbReference type="EMBL" id="ML004429">
    <property type="protein sequence ID" value="RKP32952.1"/>
    <property type="molecule type" value="Genomic_DNA"/>
</dbReference>
<reference evidence="4" key="1">
    <citation type="journal article" date="2018" name="Nat. Microbiol.">
        <title>Leveraging single-cell genomics to expand the fungal tree of life.</title>
        <authorList>
            <person name="Ahrendt S.R."/>
            <person name="Quandt C.A."/>
            <person name="Ciobanu D."/>
            <person name="Clum A."/>
            <person name="Salamov A."/>
            <person name="Andreopoulos B."/>
            <person name="Cheng J.F."/>
            <person name="Woyke T."/>
            <person name="Pelin A."/>
            <person name="Henrissat B."/>
            <person name="Reynolds N.K."/>
            <person name="Benny G.L."/>
            <person name="Smith M.E."/>
            <person name="James T.Y."/>
            <person name="Grigoriev I.V."/>
        </authorList>
    </citation>
    <scope>NUCLEOTIDE SEQUENCE [LARGE SCALE GENOMIC DNA]</scope>
    <source>
        <strain evidence="4">Baker2002</strain>
    </source>
</reference>
<keyword evidence="4" id="KW-1185">Reference proteome</keyword>
<dbReference type="GO" id="GO:0005773">
    <property type="term" value="C:vacuole"/>
    <property type="evidence" value="ECO:0007669"/>
    <property type="project" value="GOC"/>
</dbReference>
<feature type="domain" description="Nitrogen regulatory protein areA GATA-like" evidence="2">
    <location>
        <begin position="153"/>
        <end position="180"/>
    </location>
</feature>
<feature type="region of interest" description="Disordered" evidence="1">
    <location>
        <begin position="845"/>
        <end position="875"/>
    </location>
</feature>
<feature type="compositionally biased region" description="Acidic residues" evidence="1">
    <location>
        <begin position="447"/>
        <end position="462"/>
    </location>
</feature>
<dbReference type="PANTHER" id="PTHR28051">
    <property type="entry name" value="PROTEIN MTL1-RELATED"/>
    <property type="match status" value="1"/>
</dbReference>
<dbReference type="GO" id="GO:0007039">
    <property type="term" value="P:protein catabolic process in the vacuole"/>
    <property type="evidence" value="ECO:0007669"/>
    <property type="project" value="TreeGrafter"/>
</dbReference>
<feature type="compositionally biased region" description="Polar residues" evidence="1">
    <location>
        <begin position="1"/>
        <end position="17"/>
    </location>
</feature>
<feature type="region of interest" description="Disordered" evidence="1">
    <location>
        <begin position="613"/>
        <end position="715"/>
    </location>
</feature>
<organism evidence="3 4">
    <name type="scientific">Metschnikowia bicuspidata</name>
    <dbReference type="NCBI Taxonomy" id="27322"/>
    <lineage>
        <taxon>Eukaryota</taxon>
        <taxon>Fungi</taxon>
        <taxon>Dikarya</taxon>
        <taxon>Ascomycota</taxon>
        <taxon>Saccharomycotina</taxon>
        <taxon>Pichiomycetes</taxon>
        <taxon>Metschnikowiaceae</taxon>
        <taxon>Metschnikowia</taxon>
    </lineage>
</organism>
<evidence type="ECO:0000313" key="4">
    <source>
        <dbReference type="Proteomes" id="UP000268321"/>
    </source>
</evidence>
<feature type="region of interest" description="Disordered" evidence="1">
    <location>
        <begin position="408"/>
        <end position="500"/>
    </location>
</feature>
<evidence type="ECO:0000256" key="1">
    <source>
        <dbReference type="SAM" id="MobiDB-lite"/>
    </source>
</evidence>
<protein>
    <recommendedName>
        <fullName evidence="2">Nitrogen regulatory protein areA GATA-like domain-containing protein</fullName>
    </recommendedName>
</protein>
<feature type="region of interest" description="Disordered" evidence="1">
    <location>
        <begin position="741"/>
        <end position="777"/>
    </location>
</feature>
<evidence type="ECO:0000259" key="2">
    <source>
        <dbReference type="Pfam" id="PF08550"/>
    </source>
</evidence>
<dbReference type="AlphaFoldDB" id="A0A4P9ZK63"/>
<proteinExistence type="predicted"/>
<dbReference type="OrthoDB" id="5563539at2759"/>
<dbReference type="GO" id="GO:0042149">
    <property type="term" value="P:cellular response to glucose starvation"/>
    <property type="evidence" value="ECO:0007669"/>
    <property type="project" value="TreeGrafter"/>
</dbReference>
<feature type="compositionally biased region" description="Basic and acidic residues" evidence="1">
    <location>
        <begin position="614"/>
        <end position="632"/>
    </location>
</feature>
<evidence type="ECO:0000313" key="3">
    <source>
        <dbReference type="EMBL" id="RKP32952.1"/>
    </source>
</evidence>
<dbReference type="InterPro" id="IPR052292">
    <property type="entry name" value="Glucose_repression_reg"/>
</dbReference>